<evidence type="ECO:0000256" key="10">
    <source>
        <dbReference type="SAM" id="Phobius"/>
    </source>
</evidence>
<dbReference type="PANTHER" id="PTHR30625">
    <property type="entry name" value="PROTEIN TOLQ"/>
    <property type="match status" value="1"/>
</dbReference>
<sequence>MMKSMFTTLGLLTASAAAQETAPQPPVELDVYNLVVEKGGIVMYPLVLISIMTLVLVFFYFITIRRNSVVSDRFMSQAEAMIRKRDYLGLVAQCHRENKSISRVAEKSLDFMTQNSGVSFKEVREVAEAEGSRQAGILTQRISYLSDIGAIAPMIGLLGTVIGMIKSFYQISAGNFEGVKQMELAGGVSEALITTASGLIIGIVALIFYSVFRGRVQKYIAELEAASTHLMALLAAQYHKGKGATPRPVYADTDDEDGTIEEEFAFTSRQGKSAPSPIDATRPDVEGI</sequence>
<keyword evidence="14" id="KW-1185">Reference proteome</keyword>
<evidence type="ECO:0000256" key="7">
    <source>
        <dbReference type="ARBA" id="ARBA00023136"/>
    </source>
</evidence>
<keyword evidence="3" id="KW-1003">Cell membrane</keyword>
<organism evidence="13 14">
    <name type="scientific">Rubritalea spongiae</name>
    <dbReference type="NCBI Taxonomy" id="430797"/>
    <lineage>
        <taxon>Bacteria</taxon>
        <taxon>Pseudomonadati</taxon>
        <taxon>Verrucomicrobiota</taxon>
        <taxon>Verrucomicrobiia</taxon>
        <taxon>Verrucomicrobiales</taxon>
        <taxon>Rubritaleaceae</taxon>
        <taxon>Rubritalea</taxon>
    </lineage>
</organism>
<evidence type="ECO:0000256" key="4">
    <source>
        <dbReference type="ARBA" id="ARBA00022692"/>
    </source>
</evidence>
<feature type="signal peptide" evidence="11">
    <location>
        <begin position="1"/>
        <end position="18"/>
    </location>
</feature>
<evidence type="ECO:0000256" key="1">
    <source>
        <dbReference type="ARBA" id="ARBA00004651"/>
    </source>
</evidence>
<feature type="transmembrane region" description="Helical" evidence="10">
    <location>
        <begin position="42"/>
        <end position="63"/>
    </location>
</feature>
<keyword evidence="2 8" id="KW-0813">Transport</keyword>
<comment type="caution">
    <text evidence="13">The sequence shown here is derived from an EMBL/GenBank/DDBJ whole genome shotgun (WGS) entry which is preliminary data.</text>
</comment>
<feature type="domain" description="MotA/TolQ/ExbB proton channel" evidence="12">
    <location>
        <begin position="98"/>
        <end position="224"/>
    </location>
</feature>
<evidence type="ECO:0000313" key="13">
    <source>
        <dbReference type="EMBL" id="MFD2275613.1"/>
    </source>
</evidence>
<protein>
    <submittedName>
        <fullName evidence="13">MotA/TolQ/ExbB proton channel family protein</fullName>
    </submittedName>
</protein>
<comment type="subcellular location">
    <subcellularLocation>
        <location evidence="1">Cell membrane</location>
        <topology evidence="1">Multi-pass membrane protein</topology>
    </subcellularLocation>
    <subcellularLocation>
        <location evidence="8">Membrane</location>
        <topology evidence="8">Multi-pass membrane protein</topology>
    </subcellularLocation>
</comment>
<feature type="transmembrane region" description="Helical" evidence="10">
    <location>
        <begin position="148"/>
        <end position="171"/>
    </location>
</feature>
<evidence type="ECO:0000313" key="14">
    <source>
        <dbReference type="Proteomes" id="UP001597297"/>
    </source>
</evidence>
<gene>
    <name evidence="13" type="ORF">ACFSQZ_03950</name>
</gene>
<evidence type="ECO:0000259" key="12">
    <source>
        <dbReference type="Pfam" id="PF01618"/>
    </source>
</evidence>
<keyword evidence="5 8" id="KW-0653">Protein transport</keyword>
<evidence type="ECO:0000256" key="2">
    <source>
        <dbReference type="ARBA" id="ARBA00022448"/>
    </source>
</evidence>
<keyword evidence="4 10" id="KW-0812">Transmembrane</keyword>
<evidence type="ECO:0000256" key="11">
    <source>
        <dbReference type="SAM" id="SignalP"/>
    </source>
</evidence>
<dbReference type="InterPro" id="IPR050790">
    <property type="entry name" value="ExbB/TolQ_transport"/>
</dbReference>
<feature type="transmembrane region" description="Helical" evidence="10">
    <location>
        <begin position="191"/>
        <end position="212"/>
    </location>
</feature>
<evidence type="ECO:0000256" key="6">
    <source>
        <dbReference type="ARBA" id="ARBA00022989"/>
    </source>
</evidence>
<evidence type="ECO:0000256" key="9">
    <source>
        <dbReference type="SAM" id="MobiDB-lite"/>
    </source>
</evidence>
<dbReference type="Proteomes" id="UP001597297">
    <property type="component" value="Unassembled WGS sequence"/>
</dbReference>
<evidence type="ECO:0000256" key="8">
    <source>
        <dbReference type="RuleBase" id="RU004057"/>
    </source>
</evidence>
<dbReference type="InterPro" id="IPR002898">
    <property type="entry name" value="MotA_ExbB_proton_chnl"/>
</dbReference>
<keyword evidence="7 10" id="KW-0472">Membrane</keyword>
<proteinExistence type="inferred from homology"/>
<keyword evidence="6 10" id="KW-1133">Transmembrane helix</keyword>
<reference evidence="14" key="1">
    <citation type="journal article" date="2019" name="Int. J. Syst. Evol. Microbiol.">
        <title>The Global Catalogue of Microorganisms (GCM) 10K type strain sequencing project: providing services to taxonomists for standard genome sequencing and annotation.</title>
        <authorList>
            <consortium name="The Broad Institute Genomics Platform"/>
            <consortium name="The Broad Institute Genome Sequencing Center for Infectious Disease"/>
            <person name="Wu L."/>
            <person name="Ma J."/>
        </authorList>
    </citation>
    <scope>NUCLEOTIDE SEQUENCE [LARGE SCALE GENOMIC DNA]</scope>
    <source>
        <strain evidence="14">JCM 16545</strain>
    </source>
</reference>
<dbReference type="EMBL" id="JBHUJC010000011">
    <property type="protein sequence ID" value="MFD2275613.1"/>
    <property type="molecule type" value="Genomic_DNA"/>
</dbReference>
<accession>A0ABW5E2X9</accession>
<name>A0ABW5E2X9_9BACT</name>
<feature type="region of interest" description="Disordered" evidence="9">
    <location>
        <begin position="265"/>
        <end position="288"/>
    </location>
</feature>
<keyword evidence="11" id="KW-0732">Signal</keyword>
<evidence type="ECO:0000256" key="5">
    <source>
        <dbReference type="ARBA" id="ARBA00022927"/>
    </source>
</evidence>
<comment type="similarity">
    <text evidence="8">Belongs to the exbB/tolQ family.</text>
</comment>
<dbReference type="RefSeq" id="WP_377094754.1">
    <property type="nucleotide sequence ID" value="NZ_JBHSJM010000001.1"/>
</dbReference>
<dbReference type="PANTHER" id="PTHR30625:SF15">
    <property type="entry name" value="BIOPOLYMER TRANSPORT PROTEIN EXBB"/>
    <property type="match status" value="1"/>
</dbReference>
<feature type="chain" id="PRO_5046676344" evidence="11">
    <location>
        <begin position="19"/>
        <end position="288"/>
    </location>
</feature>
<evidence type="ECO:0000256" key="3">
    <source>
        <dbReference type="ARBA" id="ARBA00022475"/>
    </source>
</evidence>
<dbReference type="Pfam" id="PF01618">
    <property type="entry name" value="MotA_ExbB"/>
    <property type="match status" value="1"/>
</dbReference>